<protein>
    <submittedName>
        <fullName evidence="3">Uncharacterized protein</fullName>
    </submittedName>
</protein>
<evidence type="ECO:0000256" key="1">
    <source>
        <dbReference type="SAM" id="MobiDB-lite"/>
    </source>
</evidence>
<dbReference type="Proteomes" id="UP001056500">
    <property type="component" value="Chromosome"/>
</dbReference>
<keyword evidence="2" id="KW-1133">Transmembrane helix</keyword>
<feature type="transmembrane region" description="Helical" evidence="2">
    <location>
        <begin position="31"/>
        <end position="49"/>
    </location>
</feature>
<gene>
    <name evidence="3" type="ORF">NDK47_15935</name>
</gene>
<keyword evidence="2" id="KW-0812">Transmembrane</keyword>
<proteinExistence type="predicted"/>
<name>A0ABY4WEC8_9BACL</name>
<evidence type="ECO:0000313" key="3">
    <source>
        <dbReference type="EMBL" id="USG63664.1"/>
    </source>
</evidence>
<feature type="transmembrane region" description="Helical" evidence="2">
    <location>
        <begin position="7"/>
        <end position="25"/>
    </location>
</feature>
<dbReference type="RefSeq" id="WP_251870743.1">
    <property type="nucleotide sequence ID" value="NZ_CP098755.1"/>
</dbReference>
<feature type="region of interest" description="Disordered" evidence="1">
    <location>
        <begin position="56"/>
        <end position="113"/>
    </location>
</feature>
<organism evidence="3 4">
    <name type="scientific">Brevibacillus ruminantium</name>
    <dbReference type="NCBI Taxonomy" id="2950604"/>
    <lineage>
        <taxon>Bacteria</taxon>
        <taxon>Bacillati</taxon>
        <taxon>Bacillota</taxon>
        <taxon>Bacilli</taxon>
        <taxon>Bacillales</taxon>
        <taxon>Paenibacillaceae</taxon>
        <taxon>Brevibacillus</taxon>
    </lineage>
</organism>
<dbReference type="EMBL" id="CP098755">
    <property type="protein sequence ID" value="USG63664.1"/>
    <property type="molecule type" value="Genomic_DNA"/>
</dbReference>
<feature type="compositionally biased region" description="Basic and acidic residues" evidence="1">
    <location>
        <begin position="92"/>
        <end position="113"/>
    </location>
</feature>
<evidence type="ECO:0000256" key="2">
    <source>
        <dbReference type="SAM" id="Phobius"/>
    </source>
</evidence>
<keyword evidence="4" id="KW-1185">Reference proteome</keyword>
<keyword evidence="2" id="KW-0472">Membrane</keyword>
<accession>A0ABY4WEC8</accession>
<evidence type="ECO:0000313" key="4">
    <source>
        <dbReference type="Proteomes" id="UP001056500"/>
    </source>
</evidence>
<reference evidence="3" key="1">
    <citation type="submission" date="2022-06" db="EMBL/GenBank/DDBJ databases">
        <title>Genome sequencing of Brevibacillus sp. BB3-R1.</title>
        <authorList>
            <person name="Heo J."/>
            <person name="Lee D."/>
            <person name="Won M."/>
            <person name="Han B.-H."/>
            <person name="Hong S.-B."/>
            <person name="Kwon S.-W."/>
        </authorList>
    </citation>
    <scope>NUCLEOTIDE SEQUENCE</scope>
    <source>
        <strain evidence="3">BB3-R1</strain>
    </source>
</reference>
<sequence length="113" mass="12799">MFPRIPPVVQIILLLAVFGFLFRLYNNPLNMLVIIGLSVLVFVLVRNYLRKGTFFSGAGKQKTTKPKASPQRAPLKKQPQQARKNHPFRVIEGSKGKTKENNGDHDPHNHISQ</sequence>